<organism evidence="2 3">
    <name type="scientific">Rehmannia glutinosa</name>
    <name type="common">Chinese foxglove</name>
    <dbReference type="NCBI Taxonomy" id="99300"/>
    <lineage>
        <taxon>Eukaryota</taxon>
        <taxon>Viridiplantae</taxon>
        <taxon>Streptophyta</taxon>
        <taxon>Embryophyta</taxon>
        <taxon>Tracheophyta</taxon>
        <taxon>Spermatophyta</taxon>
        <taxon>Magnoliopsida</taxon>
        <taxon>eudicotyledons</taxon>
        <taxon>Gunneridae</taxon>
        <taxon>Pentapetalae</taxon>
        <taxon>asterids</taxon>
        <taxon>lamiids</taxon>
        <taxon>Lamiales</taxon>
        <taxon>Orobanchaceae</taxon>
        <taxon>Rehmannieae</taxon>
        <taxon>Rehmannia</taxon>
    </lineage>
</organism>
<accession>A0ABR0X4H4</accession>
<keyword evidence="3" id="KW-1185">Reference proteome</keyword>
<evidence type="ECO:0000313" key="3">
    <source>
        <dbReference type="Proteomes" id="UP001318860"/>
    </source>
</evidence>
<proteinExistence type="predicted"/>
<dbReference type="Proteomes" id="UP001318860">
    <property type="component" value="Unassembled WGS sequence"/>
</dbReference>
<sequence>MSLGYSGSTENQTGIPLAPGSSTSLNAIIQPQSQLISIKLNDSNFLLWQQQWRYSRKPWEKSTSKRWKRRSEQLQRNGSSDHAPVSVHSSDSSNETVPLVVELPFDRDANSDPVVPTNVVFLLSLCFRKQECGRDKMSRNALSSSSIFTPIASSSEMMPLSVLK</sequence>
<gene>
    <name evidence="2" type="ORF">DH2020_013330</name>
</gene>
<dbReference type="EMBL" id="JABTTQ020000006">
    <property type="protein sequence ID" value="KAK6153691.1"/>
    <property type="molecule type" value="Genomic_DNA"/>
</dbReference>
<protein>
    <submittedName>
        <fullName evidence="2">Uncharacterized protein</fullName>
    </submittedName>
</protein>
<evidence type="ECO:0000313" key="2">
    <source>
        <dbReference type="EMBL" id="KAK6153691.1"/>
    </source>
</evidence>
<evidence type="ECO:0000256" key="1">
    <source>
        <dbReference type="SAM" id="MobiDB-lite"/>
    </source>
</evidence>
<feature type="region of interest" description="Disordered" evidence="1">
    <location>
        <begin position="1"/>
        <end position="20"/>
    </location>
</feature>
<comment type="caution">
    <text evidence="2">The sequence shown here is derived from an EMBL/GenBank/DDBJ whole genome shotgun (WGS) entry which is preliminary data.</text>
</comment>
<reference evidence="2 3" key="1">
    <citation type="journal article" date="2021" name="Comput. Struct. Biotechnol. J.">
        <title>De novo genome assembly of the potent medicinal plant Rehmannia glutinosa using nanopore technology.</title>
        <authorList>
            <person name="Ma L."/>
            <person name="Dong C."/>
            <person name="Song C."/>
            <person name="Wang X."/>
            <person name="Zheng X."/>
            <person name="Niu Y."/>
            <person name="Chen S."/>
            <person name="Feng W."/>
        </authorList>
    </citation>
    <scope>NUCLEOTIDE SEQUENCE [LARGE SCALE GENOMIC DNA]</scope>
    <source>
        <strain evidence="2">DH-2019</strain>
    </source>
</reference>
<feature type="region of interest" description="Disordered" evidence="1">
    <location>
        <begin position="61"/>
        <end position="93"/>
    </location>
</feature>
<name>A0ABR0X4H4_REHGL</name>